<dbReference type="PROSITE" id="PS50126">
    <property type="entry name" value="S1"/>
    <property type="match status" value="1"/>
</dbReference>
<evidence type="ECO:0000259" key="4">
    <source>
        <dbReference type="PROSITE" id="PS50126"/>
    </source>
</evidence>
<evidence type="ECO:0000256" key="3">
    <source>
        <dbReference type="ARBA" id="ARBA00023274"/>
    </source>
</evidence>
<dbReference type="SUPFAM" id="SSF50249">
    <property type="entry name" value="Nucleic acid-binding proteins"/>
    <property type="match status" value="1"/>
</dbReference>
<dbReference type="PANTHER" id="PTHR10724:SF7">
    <property type="entry name" value="SMALL RIBOSOMAL SUBUNIT PROTEIN BS1C"/>
    <property type="match status" value="1"/>
</dbReference>
<dbReference type="FunFam" id="2.40.50.140:FF:000051">
    <property type="entry name" value="RNA-binding transcriptional accessory protein"/>
    <property type="match status" value="1"/>
</dbReference>
<dbReference type="AlphaFoldDB" id="A0A7C1DHZ6"/>
<dbReference type="InterPro" id="IPR050437">
    <property type="entry name" value="Ribos_protein_bS1-like"/>
</dbReference>
<dbReference type="Pfam" id="PF00575">
    <property type="entry name" value="S1"/>
    <property type="match status" value="1"/>
</dbReference>
<dbReference type="EMBL" id="DSDM01000002">
    <property type="protein sequence ID" value="HDQ88527.1"/>
    <property type="molecule type" value="Genomic_DNA"/>
</dbReference>
<comment type="caution">
    <text evidence="5">The sequence shown here is derived from an EMBL/GenBank/DDBJ whole genome shotgun (WGS) entry which is preliminary data.</text>
</comment>
<organism evidence="5">
    <name type="scientific">candidate division WWE3 bacterium</name>
    <dbReference type="NCBI Taxonomy" id="2053526"/>
    <lineage>
        <taxon>Bacteria</taxon>
        <taxon>Katanobacteria</taxon>
    </lineage>
</organism>
<dbReference type="Gene3D" id="2.40.50.140">
    <property type="entry name" value="Nucleic acid-binding proteins"/>
    <property type="match status" value="1"/>
</dbReference>
<keyword evidence="3" id="KW-0687">Ribonucleoprotein</keyword>
<sequence length="86" mass="9178">MNLQDVSAFTVGEIYEGVVKDLAGFGAFVELKPGTKGLVHISEMADDFVKKPSDVVAEGDKVKVKVLAIEDNGRISLSMKGLKPKA</sequence>
<dbReference type="GO" id="GO:0005840">
    <property type="term" value="C:ribosome"/>
    <property type="evidence" value="ECO:0007669"/>
    <property type="project" value="UniProtKB-KW"/>
</dbReference>
<evidence type="ECO:0000313" key="5">
    <source>
        <dbReference type="EMBL" id="HDQ88527.1"/>
    </source>
</evidence>
<dbReference type="GO" id="GO:0003735">
    <property type="term" value="F:structural constituent of ribosome"/>
    <property type="evidence" value="ECO:0007669"/>
    <property type="project" value="TreeGrafter"/>
</dbReference>
<dbReference type="PANTHER" id="PTHR10724">
    <property type="entry name" value="30S RIBOSOMAL PROTEIN S1"/>
    <property type="match status" value="1"/>
</dbReference>
<dbReference type="InterPro" id="IPR003029">
    <property type="entry name" value="S1_domain"/>
</dbReference>
<gene>
    <name evidence="5" type="ORF">ENN92_00015</name>
</gene>
<dbReference type="SMART" id="SM00316">
    <property type="entry name" value="S1"/>
    <property type="match status" value="1"/>
</dbReference>
<feature type="domain" description="S1 motif" evidence="4">
    <location>
        <begin position="12"/>
        <end position="80"/>
    </location>
</feature>
<name>A0A7C1DHZ6_UNCKA</name>
<reference evidence="5" key="1">
    <citation type="journal article" date="2020" name="mSystems">
        <title>Genome- and Community-Level Interaction Insights into Carbon Utilization and Element Cycling Functions of Hydrothermarchaeota in Hydrothermal Sediment.</title>
        <authorList>
            <person name="Zhou Z."/>
            <person name="Liu Y."/>
            <person name="Xu W."/>
            <person name="Pan J."/>
            <person name="Luo Z.H."/>
            <person name="Li M."/>
        </authorList>
    </citation>
    <scope>NUCLEOTIDE SEQUENCE [LARGE SCALE GENOMIC DNA]</scope>
    <source>
        <strain evidence="5">SpSt-1219</strain>
    </source>
</reference>
<dbReference type="GO" id="GO:1990904">
    <property type="term" value="C:ribonucleoprotein complex"/>
    <property type="evidence" value="ECO:0007669"/>
    <property type="project" value="UniProtKB-KW"/>
</dbReference>
<evidence type="ECO:0000256" key="2">
    <source>
        <dbReference type="ARBA" id="ARBA00022980"/>
    </source>
</evidence>
<dbReference type="GO" id="GO:0005737">
    <property type="term" value="C:cytoplasm"/>
    <property type="evidence" value="ECO:0007669"/>
    <property type="project" value="UniProtKB-ARBA"/>
</dbReference>
<dbReference type="GO" id="GO:0006412">
    <property type="term" value="P:translation"/>
    <property type="evidence" value="ECO:0007669"/>
    <property type="project" value="TreeGrafter"/>
</dbReference>
<comment type="similarity">
    <text evidence="1">Belongs to the bacterial ribosomal protein bS1 family.</text>
</comment>
<keyword evidence="2" id="KW-0689">Ribosomal protein</keyword>
<protein>
    <submittedName>
        <fullName evidence="5">S1 RNA-binding domain-containing protein</fullName>
    </submittedName>
</protein>
<proteinExistence type="inferred from homology"/>
<evidence type="ECO:0000256" key="1">
    <source>
        <dbReference type="ARBA" id="ARBA00006767"/>
    </source>
</evidence>
<accession>A0A7C1DHZ6</accession>
<dbReference type="Proteomes" id="UP000886066">
    <property type="component" value="Unassembled WGS sequence"/>
</dbReference>
<dbReference type="GO" id="GO:0003729">
    <property type="term" value="F:mRNA binding"/>
    <property type="evidence" value="ECO:0007669"/>
    <property type="project" value="TreeGrafter"/>
</dbReference>
<dbReference type="InterPro" id="IPR012340">
    <property type="entry name" value="NA-bd_OB-fold"/>
</dbReference>